<accession>A0A5S3QEL2</accession>
<feature type="chain" id="PRO_5024518016" description="LPS-assembly protein LptD" evidence="1">
    <location>
        <begin position="22"/>
        <end position="711"/>
    </location>
</feature>
<keyword evidence="4" id="KW-1185">Reference proteome</keyword>
<dbReference type="GO" id="GO:1990351">
    <property type="term" value="C:transporter complex"/>
    <property type="evidence" value="ECO:0007669"/>
    <property type="project" value="TreeGrafter"/>
</dbReference>
<comment type="function">
    <text evidence="1">Involved in the assembly of lipopolysaccharide (LPS) at the surface of the outer membrane.</text>
</comment>
<dbReference type="InterPro" id="IPR020889">
    <property type="entry name" value="LipoPS_assembly_LptD"/>
</dbReference>
<comment type="caution">
    <text evidence="3">The sequence shown here is derived from an EMBL/GenBank/DDBJ whole genome shotgun (WGS) entry which is preliminary data.</text>
</comment>
<evidence type="ECO:0000259" key="2">
    <source>
        <dbReference type="Pfam" id="PF04453"/>
    </source>
</evidence>
<dbReference type="InterPro" id="IPR050218">
    <property type="entry name" value="LptD"/>
</dbReference>
<evidence type="ECO:0000313" key="3">
    <source>
        <dbReference type="EMBL" id="TMM55612.1"/>
    </source>
</evidence>
<comment type="subunit">
    <text evidence="1">Component of the lipopolysaccharide transport and assembly complex.</text>
</comment>
<comment type="subcellular location">
    <subcellularLocation>
        <location evidence="1">Cell outer membrane</location>
    </subcellularLocation>
</comment>
<organism evidence="3 4">
    <name type="scientific">Sulfitobacter sabulilitoris</name>
    <dbReference type="NCBI Taxonomy" id="2562655"/>
    <lineage>
        <taxon>Bacteria</taxon>
        <taxon>Pseudomonadati</taxon>
        <taxon>Pseudomonadota</taxon>
        <taxon>Alphaproteobacteria</taxon>
        <taxon>Rhodobacterales</taxon>
        <taxon>Roseobacteraceae</taxon>
        <taxon>Sulfitobacter</taxon>
    </lineage>
</organism>
<dbReference type="RefSeq" id="WP_138661779.1">
    <property type="nucleotide sequence ID" value="NZ_VANS01000001.1"/>
</dbReference>
<name>A0A5S3QEL2_9RHOB</name>
<gene>
    <name evidence="1" type="primary">lptD</name>
    <name evidence="3" type="ORF">FDT80_04230</name>
</gene>
<dbReference type="Proteomes" id="UP000309550">
    <property type="component" value="Unassembled WGS sequence"/>
</dbReference>
<comment type="similarity">
    <text evidence="1">Belongs to the LptD family.</text>
</comment>
<dbReference type="GO" id="GO:0043165">
    <property type="term" value="P:Gram-negative-bacterium-type cell outer membrane assembly"/>
    <property type="evidence" value="ECO:0007669"/>
    <property type="project" value="UniProtKB-UniRule"/>
</dbReference>
<keyword evidence="1" id="KW-0998">Cell outer membrane</keyword>
<keyword evidence="1" id="KW-0732">Signal</keyword>
<dbReference type="Pfam" id="PF04453">
    <property type="entry name" value="LptD"/>
    <property type="match status" value="1"/>
</dbReference>
<sequence precursor="true">MLRTVIICLSLCLGTPGVGQAQVQARDTAPPAVLVADDLYITSDRVLVASGNVEAFQGTTRISARAIRYDQRTGKLIIDGPITLRDGDEVVILASAAELDPGLQSGLLRGARLVLNRQLQLAAVQINRVEGRYSQLYKTAVTSCRVCDDGRPPLWQIRAKRVVHDQEARQLYFDQAQFRIGRVPVFYIPRLRLPDPTLKRATGVLIPSLRTTSQLGTGLKLPYFIKLGDHRDLTLTPYLSGKTRTLEFRYRQAFVRGDIRILGAVTRDDLRPDGVRGYVFAEGRFDLPRDFKLTFDLETVSDDAYLTTYSYSEKDRLDSELRLSRTRRDEYMRASLINYTSLRPDEVNAEQPTIIADGVYEARYFPARIGGELRLAVLAHSHYRYSDADIAGRDVNRMNVELDWLRAMTLPGGLRAEATLGGSFDLFNVSQDSSFPETHTQVSPDSAVALRYPLVRHGADGVSQMIEPVVQLGWTDNGRADIPNEESTRVEFDEGNLLSLSRFPRPDRRERGAVVAYGVNWSRFDPTGWDAHLTIGQVFRRSADTSFTTTSGLSGTTSDVLVAGQVKTGNGWALTARTTFNEGFDFSKAEVRGGWIGPRAQVSGSYLWLTEDLAEDRAKSISEITLDGAFKVNRFWTARADWRFDLADNRAATAGIGLEYVNECVTVDLSVDRRYTSSTSVEPSTNLGFTIGLRGFSARNGTESYTRSCGK</sequence>
<dbReference type="EMBL" id="VANS01000001">
    <property type="protein sequence ID" value="TMM55612.1"/>
    <property type="molecule type" value="Genomic_DNA"/>
</dbReference>
<evidence type="ECO:0000313" key="4">
    <source>
        <dbReference type="Proteomes" id="UP000309550"/>
    </source>
</evidence>
<reference evidence="3 4" key="1">
    <citation type="submission" date="2019-05" db="EMBL/GenBank/DDBJ databases">
        <title>Sulfitobacter sabulilitoris sp. nov., isolated from a marine sand.</title>
        <authorList>
            <person name="Yoon J.-H."/>
        </authorList>
    </citation>
    <scope>NUCLEOTIDE SEQUENCE [LARGE SCALE GENOMIC DNA]</scope>
    <source>
        <strain evidence="3 4">HSMS-29</strain>
    </source>
</reference>
<dbReference type="PANTHER" id="PTHR30189:SF1">
    <property type="entry name" value="LPS-ASSEMBLY PROTEIN LPTD"/>
    <property type="match status" value="1"/>
</dbReference>
<proteinExistence type="inferred from homology"/>
<dbReference type="OrthoDB" id="9760225at2"/>
<evidence type="ECO:0000256" key="1">
    <source>
        <dbReference type="HAMAP-Rule" id="MF_01411"/>
    </source>
</evidence>
<protein>
    <recommendedName>
        <fullName evidence="1">LPS-assembly protein LptD</fullName>
    </recommendedName>
</protein>
<dbReference type="PANTHER" id="PTHR30189">
    <property type="entry name" value="LPS-ASSEMBLY PROTEIN"/>
    <property type="match status" value="1"/>
</dbReference>
<feature type="domain" description="LptD C-terminal" evidence="2">
    <location>
        <begin position="275"/>
        <end position="636"/>
    </location>
</feature>
<dbReference type="HAMAP" id="MF_01411">
    <property type="entry name" value="LPS_assembly_LptD"/>
    <property type="match status" value="1"/>
</dbReference>
<comment type="caution">
    <text evidence="1">Lacks conserved residue(s) required for the propagation of feature annotation.</text>
</comment>
<dbReference type="AlphaFoldDB" id="A0A5S3QEL2"/>
<dbReference type="GO" id="GO:0015920">
    <property type="term" value="P:lipopolysaccharide transport"/>
    <property type="evidence" value="ECO:0007669"/>
    <property type="project" value="InterPro"/>
</dbReference>
<feature type="signal peptide" evidence="1">
    <location>
        <begin position="1"/>
        <end position="21"/>
    </location>
</feature>
<dbReference type="InterPro" id="IPR007543">
    <property type="entry name" value="LptD_C"/>
</dbReference>
<keyword evidence="1" id="KW-0472">Membrane</keyword>
<dbReference type="GO" id="GO:0009279">
    <property type="term" value="C:cell outer membrane"/>
    <property type="evidence" value="ECO:0007669"/>
    <property type="project" value="UniProtKB-SubCell"/>
</dbReference>